<comment type="caution">
    <text evidence="1">The sequence shown here is derived from an EMBL/GenBank/DDBJ whole genome shotgun (WGS) entry which is preliminary data.</text>
</comment>
<evidence type="ECO:0000313" key="1">
    <source>
        <dbReference type="EMBL" id="KAA8893873.1"/>
    </source>
</evidence>
<dbReference type="Proteomes" id="UP000326924">
    <property type="component" value="Unassembled WGS sequence"/>
</dbReference>
<organism evidence="1 2">
    <name type="scientific">Sphaerosporella brunnea</name>
    <dbReference type="NCBI Taxonomy" id="1250544"/>
    <lineage>
        <taxon>Eukaryota</taxon>
        <taxon>Fungi</taxon>
        <taxon>Dikarya</taxon>
        <taxon>Ascomycota</taxon>
        <taxon>Pezizomycotina</taxon>
        <taxon>Pezizomycetes</taxon>
        <taxon>Pezizales</taxon>
        <taxon>Pyronemataceae</taxon>
        <taxon>Sphaerosporella</taxon>
    </lineage>
</organism>
<gene>
    <name evidence="1" type="ORF">FN846DRAFT_977086</name>
</gene>
<evidence type="ECO:0000313" key="2">
    <source>
        <dbReference type="Proteomes" id="UP000326924"/>
    </source>
</evidence>
<name>A0A5J5EFG0_9PEZI</name>
<accession>A0A5J5EFG0</accession>
<reference evidence="1 2" key="1">
    <citation type="submission" date="2019-09" db="EMBL/GenBank/DDBJ databases">
        <title>Draft genome of the ectomycorrhizal ascomycete Sphaerosporella brunnea.</title>
        <authorList>
            <consortium name="DOE Joint Genome Institute"/>
            <person name="Benucci G.M."/>
            <person name="Marozzi G."/>
            <person name="Antonielli L."/>
            <person name="Sanchez S."/>
            <person name="Marco P."/>
            <person name="Wang X."/>
            <person name="Falini L.B."/>
            <person name="Barry K."/>
            <person name="Haridas S."/>
            <person name="Lipzen A."/>
            <person name="Labutti K."/>
            <person name="Grigoriev I.V."/>
            <person name="Murat C."/>
            <person name="Martin F."/>
            <person name="Albertini E."/>
            <person name="Donnini D."/>
            <person name="Bonito G."/>
        </authorList>
    </citation>
    <scope>NUCLEOTIDE SEQUENCE [LARGE SCALE GENOMIC DNA]</scope>
    <source>
        <strain evidence="1 2">Sb_GMNB300</strain>
    </source>
</reference>
<sequence>MIQKRIMNCFFIFLDTSLGATKMQLQQSLLGIKMAGSSRFFLSLINGRSQYPPRFEGFTFLHHDIIMLPPPPTLLPQTNISTSPTSQLSAAQQIPLNSITTNFNHTRIRRQARGARMDFSP</sequence>
<dbReference type="InParanoid" id="A0A5J5EFG0"/>
<keyword evidence="2" id="KW-1185">Reference proteome</keyword>
<dbReference type="AlphaFoldDB" id="A0A5J5EFG0"/>
<dbReference type="EMBL" id="VXIS01000394">
    <property type="protein sequence ID" value="KAA8893873.1"/>
    <property type="molecule type" value="Genomic_DNA"/>
</dbReference>
<proteinExistence type="predicted"/>
<protein>
    <submittedName>
        <fullName evidence="1">Uncharacterized protein</fullName>
    </submittedName>
</protein>